<organism evidence="3 4">
    <name type="scientific">Aurantiacibacter marinus</name>
    <dbReference type="NCBI Taxonomy" id="874156"/>
    <lineage>
        <taxon>Bacteria</taxon>
        <taxon>Pseudomonadati</taxon>
        <taxon>Pseudomonadota</taxon>
        <taxon>Alphaproteobacteria</taxon>
        <taxon>Sphingomonadales</taxon>
        <taxon>Erythrobacteraceae</taxon>
        <taxon>Aurantiacibacter</taxon>
    </lineage>
</organism>
<dbReference type="Proteomes" id="UP000053455">
    <property type="component" value="Unassembled WGS sequence"/>
</dbReference>
<comment type="caution">
    <text evidence="3">The sequence shown here is derived from an EMBL/GenBank/DDBJ whole genome shotgun (WGS) entry which is preliminary data.</text>
</comment>
<sequence length="84" mass="8802">MKFRPALGLVTAAGFALMLAACGDDPVPMSEDGEREASDDVLEGTISDEMIALDKVRSQAPLAEPEAEADDEASSEASEVDESE</sequence>
<reference evidence="3 4" key="1">
    <citation type="submission" date="2015-04" db="EMBL/GenBank/DDBJ databases">
        <title>The draft genome sequence of Erythrobacter marinus HWDM-33.</title>
        <authorList>
            <person name="Zhuang L."/>
            <person name="Liu Y."/>
            <person name="Shao Z."/>
        </authorList>
    </citation>
    <scope>NUCLEOTIDE SEQUENCE [LARGE SCALE GENOMIC DNA]</scope>
    <source>
        <strain evidence="3 4">HWDM-33</strain>
    </source>
</reference>
<dbReference type="PROSITE" id="PS51257">
    <property type="entry name" value="PROKAR_LIPOPROTEIN"/>
    <property type="match status" value="1"/>
</dbReference>
<accession>A0A0H0XP41</accession>
<dbReference type="RefSeq" id="WP_047092195.1">
    <property type="nucleotide sequence ID" value="NZ_LBHU01000001.1"/>
</dbReference>
<keyword evidence="2" id="KW-0732">Signal</keyword>
<evidence type="ECO:0000256" key="2">
    <source>
        <dbReference type="SAM" id="SignalP"/>
    </source>
</evidence>
<feature type="signal peptide" evidence="2">
    <location>
        <begin position="1"/>
        <end position="23"/>
    </location>
</feature>
<protein>
    <recommendedName>
        <fullName evidence="5">Argininosuccinate lyase</fullName>
    </recommendedName>
</protein>
<gene>
    <name evidence="3" type="ORF">AAV99_01475</name>
</gene>
<dbReference type="EMBL" id="LBHU01000001">
    <property type="protein sequence ID" value="KLI64333.1"/>
    <property type="molecule type" value="Genomic_DNA"/>
</dbReference>
<dbReference type="STRING" id="874156.GCA_001021555_00985"/>
<evidence type="ECO:0000313" key="4">
    <source>
        <dbReference type="Proteomes" id="UP000053455"/>
    </source>
</evidence>
<feature type="chain" id="PRO_5002589039" description="Argininosuccinate lyase" evidence="2">
    <location>
        <begin position="24"/>
        <end position="84"/>
    </location>
</feature>
<keyword evidence="4" id="KW-1185">Reference proteome</keyword>
<evidence type="ECO:0000256" key="1">
    <source>
        <dbReference type="SAM" id="MobiDB-lite"/>
    </source>
</evidence>
<proteinExistence type="predicted"/>
<feature type="region of interest" description="Disordered" evidence="1">
    <location>
        <begin position="56"/>
        <end position="84"/>
    </location>
</feature>
<dbReference type="PATRIC" id="fig|874156.12.peg.307"/>
<name>A0A0H0XP41_9SPHN</name>
<dbReference type="OrthoDB" id="7511418at2"/>
<evidence type="ECO:0000313" key="3">
    <source>
        <dbReference type="EMBL" id="KLI64333.1"/>
    </source>
</evidence>
<feature type="compositionally biased region" description="Acidic residues" evidence="1">
    <location>
        <begin position="65"/>
        <end position="84"/>
    </location>
</feature>
<evidence type="ECO:0008006" key="5">
    <source>
        <dbReference type="Google" id="ProtNLM"/>
    </source>
</evidence>
<dbReference type="AlphaFoldDB" id="A0A0H0XP41"/>